<dbReference type="PROSITE" id="PS51208">
    <property type="entry name" value="AUTOTRANSPORTER"/>
    <property type="match status" value="1"/>
</dbReference>
<dbReference type="Gene3D" id="2.60.40.10">
    <property type="entry name" value="Immunoglobulins"/>
    <property type="match status" value="4"/>
</dbReference>
<evidence type="ECO:0000259" key="1">
    <source>
        <dbReference type="PROSITE" id="PS51208"/>
    </source>
</evidence>
<protein>
    <submittedName>
        <fullName evidence="2">Uncharacterized protein with beta-barrel porin domain</fullName>
    </submittedName>
</protein>
<dbReference type="Pfam" id="PF03797">
    <property type="entry name" value="Autotransporter"/>
    <property type="match status" value="1"/>
</dbReference>
<dbReference type="PANTHER" id="PTHR37494:SF1">
    <property type="entry name" value="STAPHYLOCOCCUS AUREUS SURFACE PROTEIN A"/>
    <property type="match status" value="1"/>
</dbReference>
<proteinExistence type="predicted"/>
<dbReference type="InterPro" id="IPR005546">
    <property type="entry name" value="Autotransporte_beta"/>
</dbReference>
<dbReference type="PANTHER" id="PTHR37494">
    <property type="entry name" value="HEMAGGLUTININ"/>
    <property type="match status" value="1"/>
</dbReference>
<dbReference type="InterPro" id="IPR015919">
    <property type="entry name" value="Cadherin-like_sf"/>
</dbReference>
<evidence type="ECO:0000313" key="3">
    <source>
        <dbReference type="Proteomes" id="UP000292136"/>
    </source>
</evidence>
<dbReference type="Pfam" id="PF17963">
    <property type="entry name" value="Big_9"/>
    <property type="match status" value="7"/>
</dbReference>
<dbReference type="Gene3D" id="2.60.40.3440">
    <property type="match status" value="6"/>
</dbReference>
<comment type="caution">
    <text evidence="2">The sequence shown here is derived from an EMBL/GenBank/DDBJ whole genome shotgun (WGS) entry which is preliminary data.</text>
</comment>
<dbReference type="SUPFAM" id="SSF103515">
    <property type="entry name" value="Autotransporter"/>
    <property type="match status" value="1"/>
</dbReference>
<keyword evidence="3" id="KW-1185">Reference proteome</keyword>
<dbReference type="InterPro" id="IPR013783">
    <property type="entry name" value="Ig-like_fold"/>
</dbReference>
<dbReference type="SUPFAM" id="SSF49313">
    <property type="entry name" value="Cadherin-like"/>
    <property type="match status" value="4"/>
</dbReference>
<dbReference type="InterPro" id="IPR036709">
    <property type="entry name" value="Autotransporte_beta_dom_sf"/>
</dbReference>
<reference evidence="2 3" key="1">
    <citation type="submission" date="2019-02" db="EMBL/GenBank/DDBJ databases">
        <title>Genomic Encyclopedia of Type Strains, Phase IV (KMG-IV): sequencing the most valuable type-strain genomes for metagenomic binning, comparative biology and taxonomic classification.</title>
        <authorList>
            <person name="Goeker M."/>
        </authorList>
    </citation>
    <scope>NUCLEOTIDE SEQUENCE [LARGE SCALE GENOMIC DNA]</scope>
    <source>
        <strain evidence="2 3">DSM 21223</strain>
    </source>
</reference>
<dbReference type="InterPro" id="IPR006644">
    <property type="entry name" value="Cadg"/>
</dbReference>
<accession>A0ABY0IT21</accession>
<dbReference type="EMBL" id="SHKM01000002">
    <property type="protein sequence ID" value="RZT76522.1"/>
    <property type="molecule type" value="Genomic_DNA"/>
</dbReference>
<feature type="domain" description="Autotransporter" evidence="1">
    <location>
        <begin position="1315"/>
        <end position="1590"/>
    </location>
</feature>
<dbReference type="SMART" id="SM00869">
    <property type="entry name" value="Autotransporter"/>
    <property type="match status" value="1"/>
</dbReference>
<sequence>MKPNCLNPLFSSLVAGLRLFRGLLLLLLALALPAYGTINGGTIDFGAANTHSTYSDVSSDYNGLRFTGQWLYYIYDDLNTVATNRSGDAITSTSTGGDAIIKSANGTDRFNITSVKILAYGVGMTSFTFTGYRNSVAGPTETVNVTPGNTFVLHNLSNMTNVDEVRVTNNSATEPFNFAFDDLTVAAYSAPLSLSPASLTNPTVGSTYSQTISASGGNGTYSYTVTAGSLPAGLSLNASTGALTGTPTAGGTFNFTITATDTASATGSKAYSVTVAAPTISFSPTTLTAGTVGSAYSQSISGSGGTAPYGSYIVKTGALPAGLSLSSGGVVSGTPTAGGTFTFTVQGTDSSTGTGPYSATSSTISLTIGAPTLSFTPTTLTGGTVGVAYSQSLSGSGGTAPYGSFTLASGSLPPGLSLGSGGTVSGTPTAAGTYTFTVSAQDSSTGSGPYSGTSSTISLTIGAPTLSVSPAAGALTAASRGSAYSQTFSTSGGTSPYTYSITAGSLPAGLTLSSGGVLSGTPTVEGNFSFTVTATDSSGGTQYSTSQAYTLTVNPPLPVANAVSATVAYNSSNNAITLNITGGAATSVTVASAASHGTATASGTSITYTPTAGYSGSDSFTYTATNASGTSAPATVSITVNPQAPVANAVSATVAYNSSNNAITLNITGGAATSVAVASPASHGTATASGTSITYTPTAGYSGSDSFTYTATNATGTSAAATVTITVNPLAPVANAVSATVAYNSSNNAITLNITGGVATSVAVASGASHGTATASGTSITYTPTAGYSGSDSFTYTATNATGTSAAATVSITVNPQAPVANAVSLTVSYNSAANPVTLNITGGAATSVAVAGAASHGVATASGTSITYTPTSGYSGSDSFTYTATNAGGTSAAATVSITVNPQAPVANAVSVTVAFNSSNNAIPLSISGGAATSVAVASGASHGTATASGTSITYTPTVGYTGSDSFTYTATNATGTSAAATVTITVSAAAPVANAVSATVAFNSGANPIALNITGGVATSVSVATAAAHGTATASGTSITYTPHTGYSGSDSFTYRATNATGTSAPATVTITVNPAAPVAGAVTVTVPINSSNNPIPLNVSGGAATTVTVVTAPGHGTATASGASITYTPTAGYSGSDSFTYTATNATGTSAPATVTISVMTRPDPSKDANVVGIIGAQAEVAKRFSLTQISNFQSRLENLHVRLRPERPRGFDSPNARRPSVMPALAAVGNNSGPAAGNIDQNGGFGLATGTAVTNLGSRDAATGTGGVVTAGPAPGQESGFNPFAALSTLGQMANSHGLPTLNISSKASNFQDTGFDVWSAGNVSFGRLDDADAKFTTSGISFGTDSRFGDNLILGLGVGFGHERQKIGNDGTRNVGDDYSVIVYGSYQPVPGTFIDGLIGMGRLDLESRRYSAAAGAFATSQRTGKQWFASLSAAYEFQQDAHILSPYGRIDIASTRLDAAVESGAGIYNLAYFSQKAPVTKLSFGLRGETSVELESTLARPYFRVEYQHDFENPEGARMAYADDLSGPSYQIAATTLKRDTMVFGLGSDFVFKSAWTLGLRYQYSNNSGAMTMHTLGLQIRKSF</sequence>
<dbReference type="SMART" id="SM00736">
    <property type="entry name" value="CADG"/>
    <property type="match status" value="2"/>
</dbReference>
<name>A0ABY0IT21_9RHOO</name>
<dbReference type="Pfam" id="PF05345">
    <property type="entry name" value="He_PIG"/>
    <property type="match status" value="4"/>
</dbReference>
<dbReference type="NCBIfam" id="NF012211">
    <property type="entry name" value="tand_rpt_95"/>
    <property type="match status" value="7"/>
</dbReference>
<dbReference type="Proteomes" id="UP000292136">
    <property type="component" value="Unassembled WGS sequence"/>
</dbReference>
<gene>
    <name evidence="2" type="ORF">EV678_2399</name>
</gene>
<organism evidence="2 3">
    <name type="scientific">Azospira oryzae</name>
    <dbReference type="NCBI Taxonomy" id="146939"/>
    <lineage>
        <taxon>Bacteria</taxon>
        <taxon>Pseudomonadati</taxon>
        <taxon>Pseudomonadota</taxon>
        <taxon>Betaproteobacteria</taxon>
        <taxon>Rhodocyclales</taxon>
        <taxon>Rhodocyclaceae</taxon>
        <taxon>Azospira</taxon>
    </lineage>
</organism>
<evidence type="ECO:0000313" key="2">
    <source>
        <dbReference type="EMBL" id="RZT76522.1"/>
    </source>
</evidence>
<dbReference type="Gene3D" id="2.40.128.130">
    <property type="entry name" value="Autotransporter beta-domain"/>
    <property type="match status" value="1"/>
</dbReference>